<comment type="caution">
    <text evidence="1">The sequence shown here is derived from an EMBL/GenBank/DDBJ whole genome shotgun (WGS) entry which is preliminary data.</text>
</comment>
<dbReference type="AlphaFoldDB" id="A0A3E1NV71"/>
<dbReference type="PANTHER" id="PTHR38436:SF1">
    <property type="entry name" value="ESTER CYCLASE"/>
    <property type="match status" value="1"/>
</dbReference>
<accession>A0A3E1NV71</accession>
<dbReference type="InterPro" id="IPR032710">
    <property type="entry name" value="NTF2-like_dom_sf"/>
</dbReference>
<evidence type="ECO:0000313" key="2">
    <source>
        <dbReference type="Proteomes" id="UP000261174"/>
    </source>
</evidence>
<dbReference type="OrthoDB" id="7876517at2"/>
<dbReference type="InterPro" id="IPR009959">
    <property type="entry name" value="Cyclase_SnoaL-like"/>
</dbReference>
<dbReference type="PANTHER" id="PTHR38436">
    <property type="entry name" value="POLYKETIDE CYCLASE SNOAL-LIKE DOMAIN"/>
    <property type="match status" value="1"/>
</dbReference>
<name>A0A3E1NV71_9BACT</name>
<gene>
    <name evidence="1" type="ORF">DXN04_27215</name>
</gene>
<dbReference type="EMBL" id="QTJV01000012">
    <property type="protein sequence ID" value="RFM31852.1"/>
    <property type="molecule type" value="Genomic_DNA"/>
</dbReference>
<dbReference type="Pfam" id="PF07366">
    <property type="entry name" value="SnoaL"/>
    <property type="match status" value="1"/>
</dbReference>
<dbReference type="Gene3D" id="3.10.450.50">
    <property type="match status" value="1"/>
</dbReference>
<dbReference type="GO" id="GO:0030638">
    <property type="term" value="P:polyketide metabolic process"/>
    <property type="evidence" value="ECO:0007669"/>
    <property type="project" value="InterPro"/>
</dbReference>
<evidence type="ECO:0000313" key="1">
    <source>
        <dbReference type="EMBL" id="RFM31852.1"/>
    </source>
</evidence>
<organism evidence="1 2">
    <name type="scientific">Chitinophaga silvisoli</name>
    <dbReference type="NCBI Taxonomy" id="2291814"/>
    <lineage>
        <taxon>Bacteria</taxon>
        <taxon>Pseudomonadati</taxon>
        <taxon>Bacteroidota</taxon>
        <taxon>Chitinophagia</taxon>
        <taxon>Chitinophagales</taxon>
        <taxon>Chitinophagaceae</taxon>
        <taxon>Chitinophaga</taxon>
    </lineage>
</organism>
<proteinExistence type="predicted"/>
<dbReference type="SUPFAM" id="SSF54427">
    <property type="entry name" value="NTF2-like"/>
    <property type="match status" value="1"/>
</dbReference>
<protein>
    <submittedName>
        <fullName evidence="1">Ester cyclase</fullName>
    </submittedName>
</protein>
<sequence>MNPLYYIYRDYLECLNRQAWDELKNFICDRVVYNKQEIGLTGYRSMLEGNFRDIPDLYFKSELLVVDTSFVACRFEFDCSPIGIFMDLPVNGRRVQFAENVFYEFSDNKIKEVWSVIDKASIEKQLS</sequence>
<dbReference type="Proteomes" id="UP000261174">
    <property type="component" value="Unassembled WGS sequence"/>
</dbReference>
<dbReference type="RefSeq" id="WP_116856560.1">
    <property type="nucleotide sequence ID" value="NZ_QTJV01000012.1"/>
</dbReference>
<reference evidence="1 2" key="1">
    <citation type="submission" date="2018-08" db="EMBL/GenBank/DDBJ databases">
        <title>Chitinophaga sp. K20C18050901, a novel bacterium isolated from forest soil.</title>
        <authorList>
            <person name="Wang C."/>
        </authorList>
    </citation>
    <scope>NUCLEOTIDE SEQUENCE [LARGE SCALE GENOMIC DNA]</scope>
    <source>
        <strain evidence="1 2">K20C18050901</strain>
    </source>
</reference>
<keyword evidence="2" id="KW-1185">Reference proteome</keyword>